<keyword evidence="3" id="KW-1185">Reference proteome</keyword>
<dbReference type="AlphaFoldDB" id="A0A0D0BHE2"/>
<evidence type="ECO:0000256" key="1">
    <source>
        <dbReference type="SAM" id="SignalP"/>
    </source>
</evidence>
<dbReference type="InParanoid" id="A0A0D0BHE2"/>
<proteinExistence type="predicted"/>
<name>A0A0D0BHE2_9AGAM</name>
<organism evidence="2 3">
    <name type="scientific">Suillus luteus UH-Slu-Lm8-n1</name>
    <dbReference type="NCBI Taxonomy" id="930992"/>
    <lineage>
        <taxon>Eukaryota</taxon>
        <taxon>Fungi</taxon>
        <taxon>Dikarya</taxon>
        <taxon>Basidiomycota</taxon>
        <taxon>Agaricomycotina</taxon>
        <taxon>Agaricomycetes</taxon>
        <taxon>Agaricomycetidae</taxon>
        <taxon>Boletales</taxon>
        <taxon>Suillineae</taxon>
        <taxon>Suillaceae</taxon>
        <taxon>Suillus</taxon>
    </lineage>
</organism>
<dbReference type="EMBL" id="KN835134">
    <property type="protein sequence ID" value="KIK49014.1"/>
    <property type="molecule type" value="Genomic_DNA"/>
</dbReference>
<sequence>MPRLSAPLWLFHLDSVTSTSLIQSLTPEPAISEIQASMVKIGMAGNGRARAPGQDRPQQHISCSSTINVGQIVNSEWIGQ</sequence>
<reference evidence="2 3" key="1">
    <citation type="submission" date="2014-04" db="EMBL/GenBank/DDBJ databases">
        <authorList>
            <consortium name="DOE Joint Genome Institute"/>
            <person name="Kuo A."/>
            <person name="Ruytinx J."/>
            <person name="Rineau F."/>
            <person name="Colpaert J."/>
            <person name="Kohler A."/>
            <person name="Nagy L.G."/>
            <person name="Floudas D."/>
            <person name="Copeland A."/>
            <person name="Barry K.W."/>
            <person name="Cichocki N."/>
            <person name="Veneault-Fourrey C."/>
            <person name="LaButti K."/>
            <person name="Lindquist E.A."/>
            <person name="Lipzen A."/>
            <person name="Lundell T."/>
            <person name="Morin E."/>
            <person name="Murat C."/>
            <person name="Sun H."/>
            <person name="Tunlid A."/>
            <person name="Henrissat B."/>
            <person name="Grigoriev I.V."/>
            <person name="Hibbett D.S."/>
            <person name="Martin F."/>
            <person name="Nordberg H.P."/>
            <person name="Cantor M.N."/>
            <person name="Hua S.X."/>
        </authorList>
    </citation>
    <scope>NUCLEOTIDE SEQUENCE [LARGE SCALE GENOMIC DNA]</scope>
    <source>
        <strain evidence="2 3">UH-Slu-Lm8-n1</strain>
    </source>
</reference>
<feature type="chain" id="PRO_5002207336" evidence="1">
    <location>
        <begin position="19"/>
        <end position="80"/>
    </location>
</feature>
<feature type="signal peptide" evidence="1">
    <location>
        <begin position="1"/>
        <end position="18"/>
    </location>
</feature>
<reference evidence="3" key="2">
    <citation type="submission" date="2015-01" db="EMBL/GenBank/DDBJ databases">
        <title>Evolutionary Origins and Diversification of the Mycorrhizal Mutualists.</title>
        <authorList>
            <consortium name="DOE Joint Genome Institute"/>
            <consortium name="Mycorrhizal Genomics Consortium"/>
            <person name="Kohler A."/>
            <person name="Kuo A."/>
            <person name="Nagy L.G."/>
            <person name="Floudas D."/>
            <person name="Copeland A."/>
            <person name="Barry K.W."/>
            <person name="Cichocki N."/>
            <person name="Veneault-Fourrey C."/>
            <person name="LaButti K."/>
            <person name="Lindquist E.A."/>
            <person name="Lipzen A."/>
            <person name="Lundell T."/>
            <person name="Morin E."/>
            <person name="Murat C."/>
            <person name="Riley R."/>
            <person name="Ohm R."/>
            <person name="Sun H."/>
            <person name="Tunlid A."/>
            <person name="Henrissat B."/>
            <person name="Grigoriev I.V."/>
            <person name="Hibbett D.S."/>
            <person name="Martin F."/>
        </authorList>
    </citation>
    <scope>NUCLEOTIDE SEQUENCE [LARGE SCALE GENOMIC DNA]</scope>
    <source>
        <strain evidence="3">UH-Slu-Lm8-n1</strain>
    </source>
</reference>
<protein>
    <submittedName>
        <fullName evidence="2">Uncharacterized protein</fullName>
    </submittedName>
</protein>
<gene>
    <name evidence="2" type="ORF">CY34DRAFT_797389</name>
</gene>
<dbReference type="Proteomes" id="UP000054485">
    <property type="component" value="Unassembled WGS sequence"/>
</dbReference>
<evidence type="ECO:0000313" key="3">
    <source>
        <dbReference type="Proteomes" id="UP000054485"/>
    </source>
</evidence>
<dbReference type="HOGENOM" id="CLU_2591376_0_0_1"/>
<evidence type="ECO:0000313" key="2">
    <source>
        <dbReference type="EMBL" id="KIK49014.1"/>
    </source>
</evidence>
<keyword evidence="1" id="KW-0732">Signal</keyword>
<accession>A0A0D0BHE2</accession>